<dbReference type="SUPFAM" id="SSF56219">
    <property type="entry name" value="DNase I-like"/>
    <property type="match status" value="1"/>
</dbReference>
<sequence length="708" mass="71529">MPAPAPVPPSRPQPPAHPWTLPPELGTPTRVSLLAVLTVLTVELLRASGPLLDRTLPDPLAVGGTALGTYAAAGLVAALLLTLSARRTPGVPDGATVLAGTLALGLARLVLQALDGSPRFVVGLVSVAVAVAVLTLAVAFTAGRPAGGRHAALGLVLGCGLSSGLHLALGTWDAVWRDGVLGWLVPAVLVALAVVLARAAREDEPTGRPRRLWSLGPFLALVTLLLANPAFVASQSHATLGVAGLVLVAASTLTVWVLLNPHLLVGPVRVVAAAVLPVAVLVAFTVTGPVVLAAAALAVVAAGVVVASATSTRRSAPPGLTGTAFVTAGVGVGLVTTLLLYLVDQEVPLPVDNAAVPLLAAVAVGLAGLRRRTPEPPGIDPAGGTRTPGAAGPVAAAPPGAGAPLGGSTATTSPAAAAVAATSVGSAASAVPDGTLREDSPPFRANAVRLLAIPGVVLALVGWWPAAEAPPGPDRARGDELVVLSWNLHYGVTPGDGVELERIARTIEAQDPDVVALQEVARGWVLGGGVDTATWLSHRLGMDLEFTGAADPQFGNALLSRSTLTDERRTPLPRGDGAQDRAALSATVVLADGTPVRVTSVHLHHRSVDDATRLDQLDALAADLPDDGAAVLAGDLNAHPRSAELARLDADGWVTDPGPWAGTWPAPDATDRIDWVHVRGAELAATEVVTPARTSDHLPVVARVVPTS</sequence>
<dbReference type="Proteomes" id="UP000317046">
    <property type="component" value="Unassembled WGS sequence"/>
</dbReference>
<feature type="transmembrane region" description="Helical" evidence="2">
    <location>
        <begin position="95"/>
        <end position="114"/>
    </location>
</feature>
<organism evidence="4 5">
    <name type="scientific">Cellulomonas cellasea</name>
    <dbReference type="NCBI Taxonomy" id="43670"/>
    <lineage>
        <taxon>Bacteria</taxon>
        <taxon>Bacillati</taxon>
        <taxon>Actinomycetota</taxon>
        <taxon>Actinomycetes</taxon>
        <taxon>Micrococcales</taxon>
        <taxon>Cellulomonadaceae</taxon>
        <taxon>Cellulomonas</taxon>
    </lineage>
</organism>
<feature type="compositionally biased region" description="Low complexity" evidence="1">
    <location>
        <begin position="382"/>
        <end position="409"/>
    </location>
</feature>
<evidence type="ECO:0000259" key="3">
    <source>
        <dbReference type="Pfam" id="PF03372"/>
    </source>
</evidence>
<dbReference type="PANTHER" id="PTHR14859:SF15">
    <property type="entry name" value="ENDONUCLEASE_EXONUCLEASE_PHOSPHATASE DOMAIN-CONTAINING PROTEIN"/>
    <property type="match status" value="1"/>
</dbReference>
<feature type="transmembrane region" description="Helical" evidence="2">
    <location>
        <begin position="60"/>
        <end position="83"/>
    </location>
</feature>
<comment type="caution">
    <text evidence="4">The sequence shown here is derived from an EMBL/GenBank/DDBJ whole genome shotgun (WGS) entry which is preliminary data.</text>
</comment>
<feature type="transmembrane region" description="Helical" evidence="2">
    <location>
        <begin position="120"/>
        <end position="140"/>
    </location>
</feature>
<dbReference type="AlphaFoldDB" id="A0A4Y3L1W7"/>
<feature type="domain" description="Endonuclease/exonuclease/phosphatase" evidence="3">
    <location>
        <begin position="484"/>
        <end position="697"/>
    </location>
</feature>
<keyword evidence="2" id="KW-0472">Membrane</keyword>
<feature type="region of interest" description="Disordered" evidence="1">
    <location>
        <begin position="373"/>
        <end position="409"/>
    </location>
</feature>
<gene>
    <name evidence="4" type="ORF">CCE01nite_34940</name>
</gene>
<dbReference type="EMBL" id="BJLR01000033">
    <property type="protein sequence ID" value="GEA89545.1"/>
    <property type="molecule type" value="Genomic_DNA"/>
</dbReference>
<feature type="transmembrane region" description="Helical" evidence="2">
    <location>
        <begin position="349"/>
        <end position="369"/>
    </location>
</feature>
<feature type="transmembrane region" description="Helical" evidence="2">
    <location>
        <begin position="266"/>
        <end position="284"/>
    </location>
</feature>
<keyword evidence="2" id="KW-0812">Transmembrane</keyword>
<name>A0A4Y3L1W7_9CELL</name>
<feature type="transmembrane region" description="Helical" evidence="2">
    <location>
        <begin position="322"/>
        <end position="343"/>
    </location>
</feature>
<evidence type="ECO:0000313" key="4">
    <source>
        <dbReference type="EMBL" id="GEA89545.1"/>
    </source>
</evidence>
<feature type="transmembrane region" description="Helical" evidence="2">
    <location>
        <begin position="212"/>
        <end position="232"/>
    </location>
</feature>
<dbReference type="Gene3D" id="3.60.10.10">
    <property type="entry name" value="Endonuclease/exonuclease/phosphatase"/>
    <property type="match status" value="1"/>
</dbReference>
<accession>A0A4Y3L1W7</accession>
<proteinExistence type="predicted"/>
<evidence type="ECO:0000313" key="5">
    <source>
        <dbReference type="Proteomes" id="UP000317046"/>
    </source>
</evidence>
<feature type="compositionally biased region" description="Pro residues" evidence="1">
    <location>
        <begin position="1"/>
        <end position="21"/>
    </location>
</feature>
<feature type="transmembrane region" description="Helical" evidence="2">
    <location>
        <begin position="152"/>
        <end position="169"/>
    </location>
</feature>
<dbReference type="GO" id="GO:0003824">
    <property type="term" value="F:catalytic activity"/>
    <property type="evidence" value="ECO:0007669"/>
    <property type="project" value="InterPro"/>
</dbReference>
<feature type="transmembrane region" description="Helical" evidence="2">
    <location>
        <begin position="290"/>
        <end position="310"/>
    </location>
</feature>
<reference evidence="4" key="1">
    <citation type="submission" date="2019-06" db="EMBL/GenBank/DDBJ databases">
        <title>Whole genome shotgun sequence of Cellulomonas cellasea NBRC 3753.</title>
        <authorList>
            <person name="Hosoyama A."/>
            <person name="Uohara A."/>
            <person name="Ohji S."/>
            <person name="Ichikawa N."/>
        </authorList>
    </citation>
    <scope>NUCLEOTIDE SEQUENCE [LARGE SCALE GENOMIC DNA]</scope>
    <source>
        <strain evidence="4">NBRC 3753</strain>
    </source>
</reference>
<dbReference type="InterPro" id="IPR051916">
    <property type="entry name" value="GPI-anchor_lipid_remodeler"/>
</dbReference>
<dbReference type="InterPro" id="IPR005135">
    <property type="entry name" value="Endo/exonuclease/phosphatase"/>
</dbReference>
<evidence type="ECO:0000256" key="2">
    <source>
        <dbReference type="SAM" id="Phobius"/>
    </source>
</evidence>
<evidence type="ECO:0000256" key="1">
    <source>
        <dbReference type="SAM" id="MobiDB-lite"/>
    </source>
</evidence>
<protein>
    <recommendedName>
        <fullName evidence="3">Endonuclease/exonuclease/phosphatase domain-containing protein</fullName>
    </recommendedName>
</protein>
<dbReference type="GO" id="GO:0016020">
    <property type="term" value="C:membrane"/>
    <property type="evidence" value="ECO:0007669"/>
    <property type="project" value="GOC"/>
</dbReference>
<dbReference type="InterPro" id="IPR036691">
    <property type="entry name" value="Endo/exonu/phosph_ase_sf"/>
</dbReference>
<dbReference type="RefSeq" id="WP_246056672.1">
    <property type="nucleotide sequence ID" value="NZ_BJLR01000033.1"/>
</dbReference>
<feature type="transmembrane region" description="Helical" evidence="2">
    <location>
        <begin position="181"/>
        <end position="200"/>
    </location>
</feature>
<keyword evidence="5" id="KW-1185">Reference proteome</keyword>
<keyword evidence="2" id="KW-1133">Transmembrane helix</keyword>
<feature type="transmembrane region" description="Helical" evidence="2">
    <location>
        <begin position="447"/>
        <end position="466"/>
    </location>
</feature>
<feature type="region of interest" description="Disordered" evidence="1">
    <location>
        <begin position="1"/>
        <end position="23"/>
    </location>
</feature>
<dbReference type="Pfam" id="PF03372">
    <property type="entry name" value="Exo_endo_phos"/>
    <property type="match status" value="1"/>
</dbReference>
<dbReference type="PANTHER" id="PTHR14859">
    <property type="entry name" value="CALCOFLUOR WHITE HYPERSENSITIVE PROTEIN PRECURSOR"/>
    <property type="match status" value="1"/>
</dbReference>
<feature type="transmembrane region" description="Helical" evidence="2">
    <location>
        <begin position="238"/>
        <end position="259"/>
    </location>
</feature>
<dbReference type="GO" id="GO:0006506">
    <property type="term" value="P:GPI anchor biosynthetic process"/>
    <property type="evidence" value="ECO:0007669"/>
    <property type="project" value="TreeGrafter"/>
</dbReference>